<dbReference type="EMBL" id="CP003539">
    <property type="protein sequence ID" value="AFX99294.1"/>
    <property type="molecule type" value="Genomic_DNA"/>
</dbReference>
<dbReference type="AlphaFoldDB" id="K7YRW7"/>
<organism evidence="1 2">
    <name type="scientific">Candidatus Endolissoclinum faulkneri L2</name>
    <dbReference type="NCBI Taxonomy" id="1193729"/>
    <lineage>
        <taxon>Bacteria</taxon>
        <taxon>Pseudomonadati</taxon>
        <taxon>Pseudomonadota</taxon>
        <taxon>Alphaproteobacteria</taxon>
        <taxon>Rhodospirillales</taxon>
        <taxon>Rhodospirillaceae</taxon>
        <taxon>Candidatus Endolissoclinum</taxon>
    </lineage>
</organism>
<dbReference type="KEGG" id="thal:A1OE_1116"/>
<gene>
    <name evidence="1" type="ORF">A1OE_1116</name>
</gene>
<evidence type="ECO:0000313" key="1">
    <source>
        <dbReference type="EMBL" id="AFX99294.1"/>
    </source>
</evidence>
<name>K7YRW7_9PROT</name>
<proteinExistence type="predicted"/>
<reference evidence="1 2" key="1">
    <citation type="journal article" date="2012" name="Proc. Natl. Acad. Sci. U.S.A.">
        <title>Genome streamlining and chemical defense in a coral reef symbiosis.</title>
        <authorList>
            <person name="Kwan J.C."/>
            <person name="Donia M.S."/>
            <person name="Han A.W."/>
            <person name="Hirose E."/>
            <person name="Haygood M.G."/>
            <person name="Schmidt E.W."/>
        </authorList>
    </citation>
    <scope>NUCLEOTIDE SEQUENCE [LARGE SCALE GENOMIC DNA]</scope>
    <source>
        <strain evidence="1 2">L2</strain>
    </source>
</reference>
<dbReference type="HOGENOM" id="CLU_3286561_0_0_5"/>
<accession>K7YRW7</accession>
<keyword evidence="2" id="KW-1185">Reference proteome</keyword>
<evidence type="ECO:0000313" key="2">
    <source>
        <dbReference type="Proteomes" id="UP000010077"/>
    </source>
</evidence>
<sequence length="40" mass="4660">MNHQKILGLSAQDRKVIIIKKLTIMTLFYNACTDLCFNIF</sequence>
<protein>
    <submittedName>
        <fullName evidence="1">Uncharacterized protein</fullName>
    </submittedName>
</protein>
<dbReference type="Proteomes" id="UP000010077">
    <property type="component" value="Chromosome"/>
</dbReference>